<dbReference type="EMBL" id="JAGDFM010001169">
    <property type="protein sequence ID" value="KAG7375441.1"/>
    <property type="molecule type" value="Genomic_DNA"/>
</dbReference>
<name>A0A8T1V3B2_9STRA</name>
<dbReference type="AlphaFoldDB" id="A0A8T1V3B2"/>
<organism evidence="1 2">
    <name type="scientific">Phytophthora pseudosyringae</name>
    <dbReference type="NCBI Taxonomy" id="221518"/>
    <lineage>
        <taxon>Eukaryota</taxon>
        <taxon>Sar</taxon>
        <taxon>Stramenopiles</taxon>
        <taxon>Oomycota</taxon>
        <taxon>Peronosporomycetes</taxon>
        <taxon>Peronosporales</taxon>
        <taxon>Peronosporaceae</taxon>
        <taxon>Phytophthora</taxon>
    </lineage>
</organism>
<keyword evidence="2" id="KW-1185">Reference proteome</keyword>
<gene>
    <name evidence="1" type="ORF">PHYPSEUDO_001191</name>
</gene>
<comment type="caution">
    <text evidence="1">The sequence shown here is derived from an EMBL/GenBank/DDBJ whole genome shotgun (WGS) entry which is preliminary data.</text>
</comment>
<protein>
    <submittedName>
        <fullName evidence="1">Uncharacterized protein</fullName>
    </submittedName>
</protein>
<reference evidence="1" key="1">
    <citation type="submission" date="2021-02" db="EMBL/GenBank/DDBJ databases">
        <authorList>
            <person name="Palmer J.M."/>
        </authorList>
    </citation>
    <scope>NUCLEOTIDE SEQUENCE</scope>
    <source>
        <strain evidence="1">SCRP734</strain>
    </source>
</reference>
<accession>A0A8T1V3B2</accession>
<sequence>MPTTNFTNASALELSRVHRPAFVCRDHCRAVVPGILRVCAAHLCDVPSSELWKLLPPKTYFALRRHRTLTDGVLHRWKRESEELLHCALENMVLGRKAQGTISQWYLLRLFLNLPPALAVAAPCKDRSLTAAPYELKKHARQYSGWTVNRKLGPCGTIFADSFPMVKSASRLAISQLAPCLTW</sequence>
<evidence type="ECO:0000313" key="1">
    <source>
        <dbReference type="EMBL" id="KAG7375441.1"/>
    </source>
</evidence>
<dbReference type="Proteomes" id="UP000694044">
    <property type="component" value="Unassembled WGS sequence"/>
</dbReference>
<evidence type="ECO:0000313" key="2">
    <source>
        <dbReference type="Proteomes" id="UP000694044"/>
    </source>
</evidence>
<dbReference type="OrthoDB" id="79524at2759"/>
<proteinExistence type="predicted"/>